<dbReference type="EMBL" id="LGTL01000006">
    <property type="protein sequence ID" value="KPA81647.1"/>
    <property type="molecule type" value="Genomic_DNA"/>
</dbReference>
<feature type="transmembrane region" description="Helical" evidence="1">
    <location>
        <begin position="17"/>
        <end position="38"/>
    </location>
</feature>
<protein>
    <submittedName>
        <fullName evidence="2">Uncharacterized protein</fullName>
    </submittedName>
</protein>
<sequence length="82" mass="9314">MGSVISVIWEMHDTLLYFYRLLVLTLLFLGVLHSGYIVRQCEVSGLPKIPPARPRSLPRQGPMGSPEGSLSWVMFPMHFVTR</sequence>
<evidence type="ECO:0000313" key="3">
    <source>
        <dbReference type="Proteomes" id="UP000037923"/>
    </source>
</evidence>
<name>A0A0M9G3S1_LEPPY</name>
<comment type="caution">
    <text evidence="2">The sequence shown here is derived from an EMBL/GenBank/DDBJ whole genome shotgun (WGS) entry which is preliminary data.</text>
</comment>
<dbReference type="GeneID" id="26904259"/>
<evidence type="ECO:0000256" key="1">
    <source>
        <dbReference type="SAM" id="Phobius"/>
    </source>
</evidence>
<gene>
    <name evidence="2" type="ORF">ABB37_03968</name>
</gene>
<keyword evidence="1" id="KW-1133">Transmembrane helix</keyword>
<keyword evidence="3" id="KW-1185">Reference proteome</keyword>
<organism evidence="2 3">
    <name type="scientific">Leptomonas pyrrhocoris</name>
    <name type="common">Firebug parasite</name>
    <dbReference type="NCBI Taxonomy" id="157538"/>
    <lineage>
        <taxon>Eukaryota</taxon>
        <taxon>Discoba</taxon>
        <taxon>Euglenozoa</taxon>
        <taxon>Kinetoplastea</taxon>
        <taxon>Metakinetoplastina</taxon>
        <taxon>Trypanosomatida</taxon>
        <taxon>Trypanosomatidae</taxon>
        <taxon>Leishmaniinae</taxon>
        <taxon>Leptomonas</taxon>
    </lineage>
</organism>
<accession>A0A0M9G3S1</accession>
<dbReference type="Proteomes" id="UP000037923">
    <property type="component" value="Unassembled WGS sequence"/>
</dbReference>
<reference evidence="2 3" key="1">
    <citation type="submission" date="2015-07" db="EMBL/GenBank/DDBJ databases">
        <title>High-quality genome of monoxenous trypanosomatid Leptomonas pyrrhocoris.</title>
        <authorList>
            <person name="Flegontov P."/>
            <person name="Butenko A."/>
            <person name="Firsov S."/>
            <person name="Vlcek C."/>
            <person name="Logacheva M.D."/>
            <person name="Field M."/>
            <person name="Filatov D."/>
            <person name="Flegontova O."/>
            <person name="Gerasimov E."/>
            <person name="Jackson A.P."/>
            <person name="Kelly S."/>
            <person name="Opperdoes F."/>
            <person name="O'Reilly A."/>
            <person name="Votypka J."/>
            <person name="Yurchenko V."/>
            <person name="Lukes J."/>
        </authorList>
    </citation>
    <scope>NUCLEOTIDE SEQUENCE [LARGE SCALE GENOMIC DNA]</scope>
    <source>
        <strain evidence="2">H10</strain>
    </source>
</reference>
<keyword evidence="1" id="KW-0812">Transmembrane</keyword>
<evidence type="ECO:0000313" key="2">
    <source>
        <dbReference type="EMBL" id="KPA81647.1"/>
    </source>
</evidence>
<keyword evidence="1" id="KW-0472">Membrane</keyword>
<dbReference type="VEuPathDB" id="TriTrypDB:LpyrH10_06_3380"/>
<proteinExistence type="predicted"/>
<dbReference type="RefSeq" id="XP_015660086.1">
    <property type="nucleotide sequence ID" value="XM_015801466.1"/>
</dbReference>
<dbReference type="AlphaFoldDB" id="A0A0M9G3S1"/>